<dbReference type="InterPro" id="IPR000306">
    <property type="entry name" value="Znf_FYVE"/>
</dbReference>
<evidence type="ECO:0000313" key="6">
    <source>
        <dbReference type="EMBL" id="GMM52923.1"/>
    </source>
</evidence>
<dbReference type="Pfam" id="PF01363">
    <property type="entry name" value="FYVE"/>
    <property type="match status" value="1"/>
</dbReference>
<dbReference type="Gene3D" id="3.30.40.10">
    <property type="entry name" value="Zinc/RING finger domain, C3HC4 (zinc finger)"/>
    <property type="match status" value="1"/>
</dbReference>
<dbReference type="Proteomes" id="UP001362899">
    <property type="component" value="Unassembled WGS sequence"/>
</dbReference>
<evidence type="ECO:0000256" key="2">
    <source>
        <dbReference type="ARBA" id="ARBA00022771"/>
    </source>
</evidence>
<dbReference type="SUPFAM" id="SSF140125">
    <property type="entry name" value="Rabenosyn-5 Rab-binding domain-like"/>
    <property type="match status" value="1"/>
</dbReference>
<dbReference type="InterPro" id="IPR052727">
    <property type="entry name" value="Rab4/Rab5_effector"/>
</dbReference>
<comment type="caution">
    <text evidence="6">The sequence shown here is derived from an EMBL/GenBank/DDBJ whole genome shotgun (WGS) entry which is preliminary data.</text>
</comment>
<dbReference type="PROSITE" id="PS50178">
    <property type="entry name" value="ZF_FYVE"/>
    <property type="match status" value="1"/>
</dbReference>
<evidence type="ECO:0000256" key="3">
    <source>
        <dbReference type="ARBA" id="ARBA00022833"/>
    </source>
</evidence>
<dbReference type="InterPro" id="IPR017455">
    <property type="entry name" value="Znf_FYVE-rel"/>
</dbReference>
<protein>
    <submittedName>
        <fullName evidence="6">Pep7 protein</fullName>
    </submittedName>
</protein>
<dbReference type="InterPro" id="IPR011011">
    <property type="entry name" value="Znf_FYVE_PHD"/>
</dbReference>
<keyword evidence="2 4" id="KW-0863">Zinc-finger</keyword>
<feature type="domain" description="FYVE-type" evidence="5">
    <location>
        <begin position="79"/>
        <end position="145"/>
    </location>
</feature>
<organism evidence="6 7">
    <name type="scientific">Starmerella bacillaris</name>
    <name type="common">Yeast</name>
    <name type="synonym">Candida zemplinina</name>
    <dbReference type="NCBI Taxonomy" id="1247836"/>
    <lineage>
        <taxon>Eukaryota</taxon>
        <taxon>Fungi</taxon>
        <taxon>Dikarya</taxon>
        <taxon>Ascomycota</taxon>
        <taxon>Saccharomycotina</taxon>
        <taxon>Dipodascomycetes</taxon>
        <taxon>Dipodascales</taxon>
        <taxon>Trichomonascaceae</taxon>
        <taxon>Starmerella</taxon>
    </lineage>
</organism>
<proteinExistence type="predicted"/>
<dbReference type="InterPro" id="IPR021565">
    <property type="entry name" value="Rbsn_Rab-bd"/>
</dbReference>
<evidence type="ECO:0000256" key="4">
    <source>
        <dbReference type="PROSITE-ProRule" id="PRU00091"/>
    </source>
</evidence>
<dbReference type="GO" id="GO:0032266">
    <property type="term" value="F:phosphatidylinositol-3-phosphate binding"/>
    <property type="evidence" value="ECO:0007669"/>
    <property type="project" value="UniProtKB-ARBA"/>
</dbReference>
<keyword evidence="3" id="KW-0862">Zinc</keyword>
<dbReference type="SUPFAM" id="SSF57903">
    <property type="entry name" value="FYVE/PHD zinc finger"/>
    <property type="match status" value="1"/>
</dbReference>
<reference evidence="6 7" key="1">
    <citation type="journal article" date="2023" name="Elife">
        <title>Identification of key yeast species and microbe-microbe interactions impacting larval growth of Drosophila in the wild.</title>
        <authorList>
            <person name="Mure A."/>
            <person name="Sugiura Y."/>
            <person name="Maeda R."/>
            <person name="Honda K."/>
            <person name="Sakurai N."/>
            <person name="Takahashi Y."/>
            <person name="Watada M."/>
            <person name="Katoh T."/>
            <person name="Gotoh A."/>
            <person name="Gotoh Y."/>
            <person name="Taniguchi I."/>
            <person name="Nakamura K."/>
            <person name="Hayashi T."/>
            <person name="Katayama T."/>
            <person name="Uemura T."/>
            <person name="Hattori Y."/>
        </authorList>
    </citation>
    <scope>NUCLEOTIDE SEQUENCE [LARGE SCALE GENOMIC DNA]</scope>
    <source>
        <strain evidence="6 7">SB-73</strain>
    </source>
</reference>
<evidence type="ECO:0000259" key="5">
    <source>
        <dbReference type="PROSITE" id="PS50178"/>
    </source>
</evidence>
<keyword evidence="7" id="KW-1185">Reference proteome</keyword>
<dbReference type="InterPro" id="IPR013083">
    <property type="entry name" value="Znf_RING/FYVE/PHD"/>
</dbReference>
<accession>A0AAV5RN71</accession>
<keyword evidence="1" id="KW-0479">Metal-binding</keyword>
<dbReference type="SMART" id="SM00064">
    <property type="entry name" value="FYVE"/>
    <property type="match status" value="1"/>
</dbReference>
<dbReference type="PANTHER" id="PTHR13510">
    <property type="entry name" value="FYVE-FINGER-CONTAINING RAB5 EFFECTOR PROTEIN RABENOSYN-5-RELATED"/>
    <property type="match status" value="1"/>
</dbReference>
<dbReference type="GO" id="GO:0008270">
    <property type="term" value="F:zinc ion binding"/>
    <property type="evidence" value="ECO:0007669"/>
    <property type="project" value="UniProtKB-KW"/>
</dbReference>
<sequence length="355" mass="41422">MVVLDKSEQFLKLRCADADRKAITRTKTENRLVRILLGVQKLCTQAGYSDSGFWGWSQVDKIRKFEQEVVVWEDGTVFERCRFCGQKFTLFNRQHHCRVCGLVVCGDLERECSLEVPCNMLAEKLNIPEVESVDSVYPLRMCTECRRVVFSARNFERDCRAPAPAVLRLHQQLKRNQREISALMPVFEAQLKGMDQQKSVKQKNGSQDASGSLAELKRTRHALLKLFSNYEKITRRVQGLHMDTHTEQVLKDHCVAEASQYMERAMAPLQNMNMPVAMQYNERRSRDRDEILKLQNQILVMEEQQFLLENQLMEAKSRRHLDEVVPLEQSLNELSAEITRYHDRLDMLEQLNENI</sequence>
<dbReference type="PANTHER" id="PTHR13510:SF44">
    <property type="entry name" value="RABENOSYN-5"/>
    <property type="match status" value="1"/>
</dbReference>
<dbReference type="EMBL" id="BTGC01000008">
    <property type="protein sequence ID" value="GMM52923.1"/>
    <property type="molecule type" value="Genomic_DNA"/>
</dbReference>
<dbReference type="CDD" id="cd15737">
    <property type="entry name" value="FYVE2_Vac1p_like"/>
    <property type="match status" value="1"/>
</dbReference>
<gene>
    <name evidence="6" type="ORF">DASB73_038860</name>
</gene>
<dbReference type="Pfam" id="PF11464">
    <property type="entry name" value="Rbsn"/>
    <property type="match status" value="1"/>
</dbReference>
<name>A0AAV5RN71_STABA</name>
<dbReference type="AlphaFoldDB" id="A0AAV5RN71"/>
<evidence type="ECO:0000256" key="1">
    <source>
        <dbReference type="ARBA" id="ARBA00022723"/>
    </source>
</evidence>
<evidence type="ECO:0000313" key="7">
    <source>
        <dbReference type="Proteomes" id="UP001362899"/>
    </source>
</evidence>
<dbReference type="InterPro" id="IPR036531">
    <property type="entry name" value="Rbsn_Rab-bd_sf"/>
</dbReference>